<evidence type="ECO:0000256" key="4">
    <source>
        <dbReference type="SAM" id="Phobius"/>
    </source>
</evidence>
<keyword evidence="2" id="KW-0418">Kinase</keyword>
<dbReference type="GO" id="GO:0016301">
    <property type="term" value="F:kinase activity"/>
    <property type="evidence" value="ECO:0007669"/>
    <property type="project" value="UniProtKB-KW"/>
</dbReference>
<feature type="transmembrane region" description="Helical" evidence="4">
    <location>
        <begin position="99"/>
        <end position="121"/>
    </location>
</feature>
<accession>A0A6P1NV91</accession>
<sequence>MPDVIAQIPLHNPVWDLTFMAGIPAVILWTALTPHPGRRLRARAGTAAMLLLCSYLLWHIGFVGDGSQVESRPWSWGIAGIGIALAAVAGPARLSAIYSALFCALIIAIPITTAGSVRSWFDTAQDALLTAVLAVVIIAPITALRHAASATDQAATEAMARFDAAAKAEAIQVERSRIDGLTHDTVLATLIAASRADSADLTEATQQSARQALLQLQNLVQNDDKTGPITTRELMNRIRAATAQFQPVFAPSVAPIPQLQIPLTVARALVQATSEAVRNSTIHAPNSLCEITTQFSIEMGGMGIRVEIRDDGPGFDAEAISPERLGLRISIIQRMAEEGGQASVISNHGHGTLIRLDWQRSFTS</sequence>
<dbReference type="SUPFAM" id="SSF55874">
    <property type="entry name" value="ATPase domain of HSP90 chaperone/DNA topoisomerase II/histidine kinase"/>
    <property type="match status" value="1"/>
</dbReference>
<dbReference type="PANTHER" id="PTHR24421">
    <property type="entry name" value="NITRATE/NITRITE SENSOR PROTEIN NARX-RELATED"/>
    <property type="match status" value="1"/>
</dbReference>
<dbReference type="Gene3D" id="3.30.565.10">
    <property type="entry name" value="Histidine kinase-like ATPase, C-terminal domain"/>
    <property type="match status" value="1"/>
</dbReference>
<reference evidence="6 7" key="1">
    <citation type="submission" date="2020-01" db="EMBL/GenBank/DDBJ databases">
        <title>Pseudarthrobacter psychrotolerans sp. nov., isolated from antarctic soil.</title>
        <authorList>
            <person name="Shin Y."/>
            <person name="Park W."/>
        </authorList>
    </citation>
    <scope>NUCLEOTIDE SEQUENCE [LARGE SCALE GENOMIC DNA]</scope>
    <source>
        <strain evidence="6 7">YJ56</strain>
        <plasmid evidence="6 7">unnamed2</plasmid>
    </source>
</reference>
<feature type="transmembrane region" description="Helical" evidence="4">
    <location>
        <begin position="127"/>
        <end position="144"/>
    </location>
</feature>
<feature type="transmembrane region" description="Helical" evidence="4">
    <location>
        <begin position="14"/>
        <end position="32"/>
    </location>
</feature>
<keyword evidence="6" id="KW-0614">Plasmid</keyword>
<keyword evidence="7" id="KW-1185">Reference proteome</keyword>
<dbReference type="InterPro" id="IPR050482">
    <property type="entry name" value="Sensor_HK_TwoCompSys"/>
</dbReference>
<keyword evidence="3" id="KW-0902">Two-component regulatory system</keyword>
<keyword evidence="1" id="KW-0808">Transferase</keyword>
<feature type="domain" description="Histidine kinase/HSP90-like ATPase" evidence="5">
    <location>
        <begin position="266"/>
        <end position="357"/>
    </location>
</feature>
<dbReference type="InterPro" id="IPR003594">
    <property type="entry name" value="HATPase_dom"/>
</dbReference>
<evidence type="ECO:0000256" key="3">
    <source>
        <dbReference type="ARBA" id="ARBA00023012"/>
    </source>
</evidence>
<dbReference type="EMBL" id="CP047900">
    <property type="protein sequence ID" value="QHK22657.1"/>
    <property type="molecule type" value="Genomic_DNA"/>
</dbReference>
<dbReference type="GO" id="GO:0000160">
    <property type="term" value="P:phosphorelay signal transduction system"/>
    <property type="evidence" value="ECO:0007669"/>
    <property type="project" value="UniProtKB-KW"/>
</dbReference>
<evidence type="ECO:0000313" key="7">
    <source>
        <dbReference type="Proteomes" id="UP000464186"/>
    </source>
</evidence>
<evidence type="ECO:0000313" key="6">
    <source>
        <dbReference type="EMBL" id="QHK22657.1"/>
    </source>
</evidence>
<protein>
    <recommendedName>
        <fullName evidence="5">Histidine kinase/HSP90-like ATPase domain-containing protein</fullName>
    </recommendedName>
</protein>
<geneLocation type="plasmid" evidence="6 7">
    <name>unnamed2</name>
</geneLocation>
<evidence type="ECO:0000256" key="2">
    <source>
        <dbReference type="ARBA" id="ARBA00022777"/>
    </source>
</evidence>
<name>A0A6P1NV91_9MICC</name>
<gene>
    <name evidence="6" type="ORF">GU243_24180</name>
</gene>
<dbReference type="AlphaFoldDB" id="A0A6P1NV91"/>
<evidence type="ECO:0000259" key="5">
    <source>
        <dbReference type="Pfam" id="PF02518"/>
    </source>
</evidence>
<dbReference type="KEGG" id="psey:GU243_24180"/>
<keyword evidence="4" id="KW-0472">Membrane</keyword>
<dbReference type="InterPro" id="IPR036890">
    <property type="entry name" value="HATPase_C_sf"/>
</dbReference>
<dbReference type="Proteomes" id="UP000464186">
    <property type="component" value="Plasmid unnamed2"/>
</dbReference>
<feature type="transmembrane region" description="Helical" evidence="4">
    <location>
        <begin position="44"/>
        <end position="62"/>
    </location>
</feature>
<organism evidence="6 7">
    <name type="scientific">Pseudarthrobacter psychrotolerans</name>
    <dbReference type="NCBI Taxonomy" id="2697569"/>
    <lineage>
        <taxon>Bacteria</taxon>
        <taxon>Bacillati</taxon>
        <taxon>Actinomycetota</taxon>
        <taxon>Actinomycetes</taxon>
        <taxon>Micrococcales</taxon>
        <taxon>Micrococcaceae</taxon>
        <taxon>Pseudarthrobacter</taxon>
    </lineage>
</organism>
<keyword evidence="4" id="KW-0812">Transmembrane</keyword>
<keyword evidence="4" id="KW-1133">Transmembrane helix</keyword>
<feature type="transmembrane region" description="Helical" evidence="4">
    <location>
        <begin position="74"/>
        <end position="92"/>
    </location>
</feature>
<dbReference type="PANTHER" id="PTHR24421:SF61">
    <property type="entry name" value="OXYGEN SENSOR HISTIDINE KINASE NREB"/>
    <property type="match status" value="1"/>
</dbReference>
<evidence type="ECO:0000256" key="1">
    <source>
        <dbReference type="ARBA" id="ARBA00022679"/>
    </source>
</evidence>
<proteinExistence type="predicted"/>
<dbReference type="Pfam" id="PF02518">
    <property type="entry name" value="HATPase_c"/>
    <property type="match status" value="1"/>
</dbReference>